<dbReference type="PANTHER" id="PTHR33343:SF1">
    <property type="entry name" value="LARGE RIBOSOMAL SUBUNIT PROTEIN BL35M"/>
    <property type="match status" value="1"/>
</dbReference>
<evidence type="ECO:0000256" key="6">
    <source>
        <dbReference type="RuleBase" id="RU000568"/>
    </source>
</evidence>
<dbReference type="PRINTS" id="PR00064">
    <property type="entry name" value="RIBOSOMALL35"/>
</dbReference>
<dbReference type="AlphaFoldDB" id="A0A8J2YYS8"/>
<name>A0A8J2YYS8_9PROT</name>
<proteinExistence type="inferred from homology"/>
<dbReference type="FunFam" id="4.10.410.60:FF:000001">
    <property type="entry name" value="50S ribosomal protein L35"/>
    <property type="match status" value="1"/>
</dbReference>
<reference evidence="7" key="2">
    <citation type="submission" date="2020-09" db="EMBL/GenBank/DDBJ databases">
        <authorList>
            <person name="Sun Q."/>
            <person name="Zhou Y."/>
        </authorList>
    </citation>
    <scope>NUCLEOTIDE SEQUENCE</scope>
    <source>
        <strain evidence="7">CGMCC 1.15725</strain>
    </source>
</reference>
<evidence type="ECO:0000313" key="8">
    <source>
        <dbReference type="Proteomes" id="UP000646365"/>
    </source>
</evidence>
<evidence type="ECO:0000256" key="3">
    <source>
        <dbReference type="ARBA" id="ARBA00023274"/>
    </source>
</evidence>
<organism evidence="7 8">
    <name type="scientific">Aliidongia dinghuensis</name>
    <dbReference type="NCBI Taxonomy" id="1867774"/>
    <lineage>
        <taxon>Bacteria</taxon>
        <taxon>Pseudomonadati</taxon>
        <taxon>Pseudomonadota</taxon>
        <taxon>Alphaproteobacteria</taxon>
        <taxon>Rhodospirillales</taxon>
        <taxon>Dongiaceae</taxon>
        <taxon>Aliidongia</taxon>
    </lineage>
</organism>
<sequence length="67" mass="7755">MPKLKTKSGAKKRFSRTATGKIKMNVAHKRHRLISKPQKMKRKARGTVTLQKGDSTLVKWYMPYLRG</sequence>
<dbReference type="EMBL" id="BMJQ01000016">
    <property type="protein sequence ID" value="GGF40068.1"/>
    <property type="molecule type" value="Genomic_DNA"/>
</dbReference>
<dbReference type="GO" id="GO:0003735">
    <property type="term" value="F:structural constituent of ribosome"/>
    <property type="evidence" value="ECO:0007669"/>
    <property type="project" value="InterPro"/>
</dbReference>
<evidence type="ECO:0000256" key="2">
    <source>
        <dbReference type="ARBA" id="ARBA00022980"/>
    </source>
</evidence>
<dbReference type="InterPro" id="IPR018265">
    <property type="entry name" value="Ribosomal_bL35_CS"/>
</dbReference>
<comment type="similarity">
    <text evidence="1 5 6">Belongs to the bacterial ribosomal protein bL35 family.</text>
</comment>
<dbReference type="InterPro" id="IPR001706">
    <property type="entry name" value="Ribosomal_bL35"/>
</dbReference>
<dbReference type="NCBIfam" id="TIGR00001">
    <property type="entry name" value="rpmI_bact"/>
    <property type="match status" value="1"/>
</dbReference>
<evidence type="ECO:0000256" key="5">
    <source>
        <dbReference type="HAMAP-Rule" id="MF_00514"/>
    </source>
</evidence>
<dbReference type="SUPFAM" id="SSF143034">
    <property type="entry name" value="L35p-like"/>
    <property type="match status" value="1"/>
</dbReference>
<comment type="caution">
    <text evidence="7">The sequence shown here is derived from an EMBL/GenBank/DDBJ whole genome shotgun (WGS) entry which is preliminary data.</text>
</comment>
<dbReference type="InterPro" id="IPR021137">
    <property type="entry name" value="Ribosomal_bL35-like"/>
</dbReference>
<dbReference type="RefSeq" id="WP_189051195.1">
    <property type="nucleotide sequence ID" value="NZ_BMJQ01000016.1"/>
</dbReference>
<dbReference type="HAMAP" id="MF_00514">
    <property type="entry name" value="Ribosomal_bL35"/>
    <property type="match status" value="1"/>
</dbReference>
<gene>
    <name evidence="5 7" type="primary">rpmI</name>
    <name evidence="7" type="ORF">GCM10011611_53130</name>
</gene>
<keyword evidence="2 5" id="KW-0689">Ribosomal protein</keyword>
<keyword evidence="8" id="KW-1185">Reference proteome</keyword>
<dbReference type="GO" id="GO:0022625">
    <property type="term" value="C:cytosolic large ribosomal subunit"/>
    <property type="evidence" value="ECO:0007669"/>
    <property type="project" value="TreeGrafter"/>
</dbReference>
<dbReference type="Gene3D" id="4.10.410.60">
    <property type="match status" value="1"/>
</dbReference>
<reference evidence="7" key="1">
    <citation type="journal article" date="2014" name="Int. J. Syst. Evol. Microbiol.">
        <title>Complete genome sequence of Corynebacterium casei LMG S-19264T (=DSM 44701T), isolated from a smear-ripened cheese.</title>
        <authorList>
            <consortium name="US DOE Joint Genome Institute (JGI-PGF)"/>
            <person name="Walter F."/>
            <person name="Albersmeier A."/>
            <person name="Kalinowski J."/>
            <person name="Ruckert C."/>
        </authorList>
    </citation>
    <scope>NUCLEOTIDE SEQUENCE</scope>
    <source>
        <strain evidence="7">CGMCC 1.15725</strain>
    </source>
</reference>
<accession>A0A8J2YYS8</accession>
<dbReference type="GO" id="GO:0006412">
    <property type="term" value="P:translation"/>
    <property type="evidence" value="ECO:0007669"/>
    <property type="project" value="UniProtKB-UniRule"/>
</dbReference>
<keyword evidence="3 5" id="KW-0687">Ribonucleoprotein</keyword>
<evidence type="ECO:0000256" key="4">
    <source>
        <dbReference type="ARBA" id="ARBA00071664"/>
    </source>
</evidence>
<dbReference type="Proteomes" id="UP000646365">
    <property type="component" value="Unassembled WGS sequence"/>
</dbReference>
<evidence type="ECO:0000256" key="1">
    <source>
        <dbReference type="ARBA" id="ARBA00006598"/>
    </source>
</evidence>
<evidence type="ECO:0000313" key="7">
    <source>
        <dbReference type="EMBL" id="GGF40068.1"/>
    </source>
</evidence>
<dbReference type="PANTHER" id="PTHR33343">
    <property type="entry name" value="54S RIBOSOMAL PROTEIN BL35M"/>
    <property type="match status" value="1"/>
</dbReference>
<dbReference type="InterPro" id="IPR037229">
    <property type="entry name" value="Ribosomal_bL35_sf"/>
</dbReference>
<dbReference type="PROSITE" id="PS00936">
    <property type="entry name" value="RIBOSOMAL_L35"/>
    <property type="match status" value="1"/>
</dbReference>
<dbReference type="Pfam" id="PF01632">
    <property type="entry name" value="Ribosomal_L35p"/>
    <property type="match status" value="1"/>
</dbReference>
<protein>
    <recommendedName>
        <fullName evidence="4 5">Large ribosomal subunit protein bL35</fullName>
    </recommendedName>
</protein>